<dbReference type="Proteomes" id="UP000199494">
    <property type="component" value="Unassembled WGS sequence"/>
</dbReference>
<accession>A0A1G6LH54</accession>
<sequence length="156" mass="17620">MECFGPVGKFWAHEKESMSRKVLFGCRVLAGSLVVWALYLFLSPTTLSYRRTGVEISCHSVARTGWGDEPYLDKPNSRSYKYFVEAGDTELDEVEDEGMTEYHSLWEVTDRMDNDCNQKRTNTTALMSLVLAPAVVLGIVGFVVPARREPEAAPRY</sequence>
<keyword evidence="2" id="KW-1185">Reference proteome</keyword>
<name>A0A1G6LH54_9PSEU</name>
<dbReference type="AlphaFoldDB" id="A0A1G6LH54"/>
<evidence type="ECO:0000313" key="2">
    <source>
        <dbReference type="Proteomes" id="UP000199494"/>
    </source>
</evidence>
<evidence type="ECO:0000313" key="1">
    <source>
        <dbReference type="EMBL" id="SDC41896.1"/>
    </source>
</evidence>
<organism evidence="1 2">
    <name type="scientific">Prauserella marina</name>
    <dbReference type="NCBI Taxonomy" id="530584"/>
    <lineage>
        <taxon>Bacteria</taxon>
        <taxon>Bacillati</taxon>
        <taxon>Actinomycetota</taxon>
        <taxon>Actinomycetes</taxon>
        <taxon>Pseudonocardiales</taxon>
        <taxon>Pseudonocardiaceae</taxon>
        <taxon>Prauserella</taxon>
    </lineage>
</organism>
<reference evidence="1 2" key="1">
    <citation type="submission" date="2016-10" db="EMBL/GenBank/DDBJ databases">
        <authorList>
            <person name="de Groot N.N."/>
        </authorList>
    </citation>
    <scope>NUCLEOTIDE SEQUENCE [LARGE SCALE GENOMIC DNA]</scope>
    <source>
        <strain evidence="1 2">CGMCC 4.5506</strain>
    </source>
</reference>
<proteinExistence type="predicted"/>
<gene>
    <name evidence="1" type="ORF">SAMN05421630_10225</name>
</gene>
<dbReference type="EMBL" id="FMZE01000002">
    <property type="protein sequence ID" value="SDC41896.1"/>
    <property type="molecule type" value="Genomic_DNA"/>
</dbReference>
<dbReference type="STRING" id="530584.SAMN05421630_10225"/>
<protein>
    <submittedName>
        <fullName evidence="1">Uncharacterized protein</fullName>
    </submittedName>
</protein>